<dbReference type="EMBL" id="CP001841">
    <property type="protein sequence ID" value="AEF80696.1"/>
    <property type="molecule type" value="Genomic_DNA"/>
</dbReference>
<dbReference type="STRING" id="545695.TREAZ_2199"/>
<accession>F5Y8Q7</accession>
<protein>
    <submittedName>
        <fullName evidence="2">Putative membrane protein</fullName>
    </submittedName>
</protein>
<sequence length="223" mass="26420">MNPIRSLKRANRLYESVFMLALSLFCFGASVFRYIYTGTRVFLFLNWNLFLAFVPWALTSVAVMKTNIQHSKITIGTIMLFWLIFFPNAPYIFTDLFHLRQTPSIPDWFDLILILSFAWTGLLFGILSLWDIEGILSRKIKWVYIKIISTLLLFAGSFGVYLGRYLRWNSWDIITRPFKVLNDIGARFINPFEHQTTWGMTIFMGLFLNIIYWSFYIIRKRNK</sequence>
<dbReference type="RefSeq" id="WP_015709851.1">
    <property type="nucleotide sequence ID" value="NC_015577.1"/>
</dbReference>
<evidence type="ECO:0000313" key="2">
    <source>
        <dbReference type="EMBL" id="AEF80696.1"/>
    </source>
</evidence>
<reference evidence="2 3" key="2">
    <citation type="journal article" date="2011" name="ISME J.">
        <title>RNA-seq reveals cooperative metabolic interactions between two termite-gut spirochete species in co-culture.</title>
        <authorList>
            <person name="Rosenthal A.Z."/>
            <person name="Matson E.G."/>
            <person name="Eldar A."/>
            <person name="Leadbetter J.R."/>
        </authorList>
    </citation>
    <scope>NUCLEOTIDE SEQUENCE [LARGE SCALE GENOMIC DNA]</scope>
    <source>
        <strain evidence="3">ATCC BAA-888 / DSM 13862 / ZAS-9</strain>
    </source>
</reference>
<dbReference type="Proteomes" id="UP000009222">
    <property type="component" value="Chromosome"/>
</dbReference>
<evidence type="ECO:0000313" key="3">
    <source>
        <dbReference type="Proteomes" id="UP000009222"/>
    </source>
</evidence>
<feature type="transmembrane region" description="Helical" evidence="1">
    <location>
        <begin position="108"/>
        <end position="130"/>
    </location>
</feature>
<feature type="transmembrane region" description="Helical" evidence="1">
    <location>
        <begin position="142"/>
        <end position="162"/>
    </location>
</feature>
<dbReference type="KEGG" id="taz:TREAZ_2199"/>
<dbReference type="HOGENOM" id="CLU_081833_1_0_12"/>
<reference evidence="3" key="1">
    <citation type="submission" date="2009-12" db="EMBL/GenBank/DDBJ databases">
        <title>Complete sequence of Treponema azotonutricium strain ZAS-9.</title>
        <authorList>
            <person name="Tetu S.G."/>
            <person name="Matson E."/>
            <person name="Ren Q."/>
            <person name="Seshadri R."/>
            <person name="Elbourne L."/>
            <person name="Hassan K.A."/>
            <person name="Durkin A."/>
            <person name="Radune D."/>
            <person name="Mohamoud Y."/>
            <person name="Shay R."/>
            <person name="Jin S."/>
            <person name="Zhang X."/>
            <person name="Lucey K."/>
            <person name="Ballor N.R."/>
            <person name="Ottesen E."/>
            <person name="Rosenthal R."/>
            <person name="Allen A."/>
            <person name="Leadbetter J.R."/>
            <person name="Paulsen I.T."/>
        </authorList>
    </citation>
    <scope>NUCLEOTIDE SEQUENCE [LARGE SCALE GENOMIC DNA]</scope>
    <source>
        <strain evidence="3">ATCC BAA-888 / DSM 13862 / ZAS-9</strain>
    </source>
</reference>
<organism evidence="2 3">
    <name type="scientific">Leadbettera azotonutricia (strain ATCC BAA-888 / DSM 13862 / ZAS-9)</name>
    <name type="common">Treponema azotonutricium</name>
    <dbReference type="NCBI Taxonomy" id="545695"/>
    <lineage>
        <taxon>Bacteria</taxon>
        <taxon>Pseudomonadati</taxon>
        <taxon>Spirochaetota</taxon>
        <taxon>Spirochaetia</taxon>
        <taxon>Spirochaetales</taxon>
        <taxon>Breznakiellaceae</taxon>
        <taxon>Leadbettera</taxon>
    </lineage>
</organism>
<dbReference type="InParanoid" id="F5Y8Q7"/>
<proteinExistence type="predicted"/>
<name>F5Y8Q7_LEAAZ</name>
<keyword evidence="1" id="KW-1133">Transmembrane helix</keyword>
<feature type="transmembrane region" description="Helical" evidence="1">
    <location>
        <begin position="198"/>
        <end position="218"/>
    </location>
</feature>
<keyword evidence="3" id="KW-1185">Reference proteome</keyword>
<dbReference type="eggNOG" id="COG4330">
    <property type="taxonomic scope" value="Bacteria"/>
</dbReference>
<keyword evidence="1" id="KW-0812">Transmembrane</keyword>
<dbReference type="OrthoDB" id="4540541at2"/>
<dbReference type="AlphaFoldDB" id="F5Y8Q7"/>
<feature type="transmembrane region" description="Helical" evidence="1">
    <location>
        <begin position="75"/>
        <end position="93"/>
    </location>
</feature>
<feature type="transmembrane region" description="Helical" evidence="1">
    <location>
        <begin position="42"/>
        <end position="63"/>
    </location>
</feature>
<feature type="transmembrane region" description="Helical" evidence="1">
    <location>
        <begin position="12"/>
        <end position="36"/>
    </location>
</feature>
<gene>
    <name evidence="2" type="ordered locus">TREAZ_2199</name>
</gene>
<dbReference type="InterPro" id="IPR009793">
    <property type="entry name" value="DUF1361"/>
</dbReference>
<evidence type="ECO:0000256" key="1">
    <source>
        <dbReference type="SAM" id="Phobius"/>
    </source>
</evidence>
<keyword evidence="1" id="KW-0472">Membrane</keyword>
<dbReference type="Pfam" id="PF07099">
    <property type="entry name" value="DUF1361"/>
    <property type="match status" value="1"/>
</dbReference>